<organism evidence="1 2">
    <name type="scientific">Rattus norvegicus</name>
    <name type="common">Rat</name>
    <dbReference type="NCBI Taxonomy" id="10116"/>
    <lineage>
        <taxon>Eukaryota</taxon>
        <taxon>Metazoa</taxon>
        <taxon>Chordata</taxon>
        <taxon>Craniata</taxon>
        <taxon>Vertebrata</taxon>
        <taxon>Euteleostomi</taxon>
        <taxon>Mammalia</taxon>
        <taxon>Eutheria</taxon>
        <taxon>Euarchontoglires</taxon>
        <taxon>Glires</taxon>
        <taxon>Rodentia</taxon>
        <taxon>Myomorpha</taxon>
        <taxon>Muroidea</taxon>
        <taxon>Muridae</taxon>
        <taxon>Murinae</taxon>
        <taxon>Rattus</taxon>
    </lineage>
</organism>
<dbReference type="Proteomes" id="UP000234681">
    <property type="component" value="Chromosome 4"/>
</dbReference>
<reference evidence="2" key="1">
    <citation type="submission" date="2005-09" db="EMBL/GenBank/DDBJ databases">
        <authorList>
            <person name="Mural R.J."/>
            <person name="Li P.W."/>
            <person name="Adams M.D."/>
            <person name="Amanatides P.G."/>
            <person name="Baden-Tillson H."/>
            <person name="Barnstead M."/>
            <person name="Chin S.H."/>
            <person name="Dew I."/>
            <person name="Evans C.A."/>
            <person name="Ferriera S."/>
            <person name="Flanigan M."/>
            <person name="Fosler C."/>
            <person name="Glodek A."/>
            <person name="Gu Z."/>
            <person name="Holt R.A."/>
            <person name="Jennings D."/>
            <person name="Kraft C.L."/>
            <person name="Lu F."/>
            <person name="Nguyen T."/>
            <person name="Nusskern D.R."/>
            <person name="Pfannkoch C.M."/>
            <person name="Sitter C."/>
            <person name="Sutton G.G."/>
            <person name="Venter J.C."/>
            <person name="Wang Z."/>
            <person name="Woodage T."/>
            <person name="Zheng X.H."/>
            <person name="Zhong F."/>
        </authorList>
    </citation>
    <scope>NUCLEOTIDE SEQUENCE [LARGE SCALE GENOMIC DNA]</scope>
    <source>
        <strain>BN</strain>
        <strain evidence="2">Sprague-Dawley</strain>
    </source>
</reference>
<protein>
    <submittedName>
        <fullName evidence="1">RCG28207, isoform CRA_b</fullName>
    </submittedName>
</protein>
<evidence type="ECO:0000313" key="1">
    <source>
        <dbReference type="EMBL" id="EDM15075.1"/>
    </source>
</evidence>
<sequence length="10" mass="1137">MCAKPVITFK</sequence>
<dbReference type="EMBL" id="CH473959">
    <property type="protein sequence ID" value="EDM15075.1"/>
    <property type="molecule type" value="Genomic_DNA"/>
</dbReference>
<accession>A6IDY7</accession>
<feature type="non-terminal residue" evidence="1">
    <location>
        <position position="10"/>
    </location>
</feature>
<name>A6IDY7_RAT</name>
<evidence type="ECO:0000313" key="2">
    <source>
        <dbReference type="Proteomes" id="UP000234681"/>
    </source>
</evidence>
<proteinExistence type="predicted"/>
<gene>
    <name evidence="1" type="ORF">rCG_28207</name>
</gene>